<evidence type="ECO:0000259" key="3">
    <source>
        <dbReference type="Pfam" id="PF23658"/>
    </source>
</evidence>
<feature type="domain" description="CPAF-like PDZ" evidence="3">
    <location>
        <begin position="158"/>
        <end position="279"/>
    </location>
</feature>
<dbReference type="Gene3D" id="3.90.226.10">
    <property type="entry name" value="2-enoyl-CoA Hydratase, Chain A, domain 1"/>
    <property type="match status" value="1"/>
</dbReference>
<dbReference type="eggNOG" id="ENOG502S90K">
    <property type="taxonomic scope" value="Eukaryota"/>
</dbReference>
<protein>
    <recommendedName>
        <fullName evidence="3">CPAF-like PDZ domain-containing protein</fullName>
    </recommendedName>
</protein>
<feature type="region of interest" description="Disordered" evidence="1">
    <location>
        <begin position="323"/>
        <end position="372"/>
    </location>
</feature>
<feature type="chain" id="PRO_5004021923" description="CPAF-like PDZ domain-containing protein" evidence="2">
    <location>
        <begin position="21"/>
        <end position="928"/>
    </location>
</feature>
<accession>M2M5C4</accession>
<dbReference type="AlphaFoldDB" id="M2M5C4"/>
<keyword evidence="5" id="KW-1185">Reference proteome</keyword>
<reference evidence="4 5" key="1">
    <citation type="journal article" date="2012" name="PLoS Pathog.">
        <title>Diverse lifestyles and strategies of plant pathogenesis encoded in the genomes of eighteen Dothideomycetes fungi.</title>
        <authorList>
            <person name="Ohm R.A."/>
            <person name="Feau N."/>
            <person name="Henrissat B."/>
            <person name="Schoch C.L."/>
            <person name="Horwitz B.A."/>
            <person name="Barry K.W."/>
            <person name="Condon B.J."/>
            <person name="Copeland A.C."/>
            <person name="Dhillon B."/>
            <person name="Glaser F."/>
            <person name="Hesse C.N."/>
            <person name="Kosti I."/>
            <person name="LaButti K."/>
            <person name="Lindquist E.A."/>
            <person name="Lucas S."/>
            <person name="Salamov A.A."/>
            <person name="Bradshaw R.E."/>
            <person name="Ciuffetti L."/>
            <person name="Hamelin R.C."/>
            <person name="Kema G.H.J."/>
            <person name="Lawrence C."/>
            <person name="Scott J.A."/>
            <person name="Spatafora J.W."/>
            <person name="Turgeon B.G."/>
            <person name="de Wit P.J.G.M."/>
            <person name="Zhong S."/>
            <person name="Goodwin S.B."/>
            <person name="Grigoriev I.V."/>
        </authorList>
    </citation>
    <scope>NUCLEOTIDE SEQUENCE [LARGE SCALE GENOMIC DNA]</scope>
    <source>
        <strain evidence="4 5">UAMH 10762</strain>
    </source>
</reference>
<dbReference type="Pfam" id="PF23658">
    <property type="entry name" value="PDZ_CPAF_rel"/>
    <property type="match status" value="1"/>
</dbReference>
<sequence length="928" mass="100795">MQATRMLVLYFYLLAHTATAQQTPIPNDLNTEVPSPQPTICGDIVEADLYYGQSLFFASDAIACLTSVPFNAAVATRFITYYNQTLQFLSNLAYLRNPPSGYQQPAVDVVGGLEQIRNRIDAGYYHNSYAFEADVQALSQATHDVHTTLYAGVTNLFTFSSPFQIASVSRDGKELPEVYVWNELITCTTYRNCTPSPITTIDGIPVVEYLTSFAAAQSFGMIESHADYNNLMITPAQVITGYANAFGGGATFYPGDNMTLEYADGRPSDTVYWTAVFNSPGYTGPLQTGGDLYNFAVLGLVPANFEATSNAYYSWLANSTNTGNSDFDDQSNSTIGDDDGGNGDDTGGNVDGDDEDDGSDDDDGNGDDTQYLTSWNSISSAYPANTMMYQSELGLTSSGSITGYFLRSISTAVLSIPTFEAYGDVSSFSQAVQDFVDNATNLGAGKVIVDLQENTGGQESLAYEVFRWFFPGVTPWTGSRMRSHDLANVLGSAMTSYFQSLNTSSDDYSEYVSKEWVVTDRINALTGQNFSSWREFFGPVHLHNDTFSQTEQYNLSSAVFNNNALNIDYPDCYYNSTCEPNALWDGKDIVLLTDGGCLSTCALFVEMMVQMGASTVAIGGLPKNGAMQASGSRGATAYSSDQLDYDVYTASNINGTAAAQLPQDWDTGMVITHAGLTLRDAIRTNYSTPLNFLYLPADCRLYWSLTNFNNYTRLWHDVWNGVYNDTSICVPGSINATAIQQAKTSGLRQRSLSYGSNSIAEYVEQGIDPVGLDSDSLISLFGPQDGPGGYTPIKFCENSSGDKDQGLCSVGICVKVNFACGTPSCSQPRCPPKKTDNNRWVCAPSCKRTSQQGGNCNGGERCESTSTSDGKQNSLNPAGSNSLKQPSSDVQITNGRCMPRTGDWRQISCQWLKKNPQNYQLVAQGYTA</sequence>
<feature type="compositionally biased region" description="Polar residues" evidence="1">
    <location>
        <begin position="323"/>
        <end position="335"/>
    </location>
</feature>
<keyword evidence="2" id="KW-0732">Signal</keyword>
<feature type="compositionally biased region" description="Acidic residues" evidence="1">
    <location>
        <begin position="351"/>
        <end position="366"/>
    </location>
</feature>
<organism evidence="4 5">
    <name type="scientific">Baudoinia panamericana (strain UAMH 10762)</name>
    <name type="common">Angels' share fungus</name>
    <name type="synonym">Baudoinia compniacensis (strain UAMH 10762)</name>
    <dbReference type="NCBI Taxonomy" id="717646"/>
    <lineage>
        <taxon>Eukaryota</taxon>
        <taxon>Fungi</taxon>
        <taxon>Dikarya</taxon>
        <taxon>Ascomycota</taxon>
        <taxon>Pezizomycotina</taxon>
        <taxon>Dothideomycetes</taxon>
        <taxon>Dothideomycetidae</taxon>
        <taxon>Mycosphaerellales</taxon>
        <taxon>Teratosphaeriaceae</taxon>
        <taxon>Baudoinia</taxon>
    </lineage>
</organism>
<dbReference type="InterPro" id="IPR052766">
    <property type="entry name" value="S41A_metabolite_peptidase"/>
</dbReference>
<dbReference type="SUPFAM" id="SSF52096">
    <property type="entry name" value="ClpP/crotonase"/>
    <property type="match status" value="1"/>
</dbReference>
<feature type="region of interest" description="Disordered" evidence="1">
    <location>
        <begin position="847"/>
        <end position="896"/>
    </location>
</feature>
<name>M2M5C4_BAUPA</name>
<dbReference type="HOGENOM" id="CLU_014251_1_0_1"/>
<evidence type="ECO:0000256" key="2">
    <source>
        <dbReference type="SAM" id="SignalP"/>
    </source>
</evidence>
<dbReference type="OMA" id="FTSWAEY"/>
<feature type="signal peptide" evidence="2">
    <location>
        <begin position="1"/>
        <end position="20"/>
    </location>
</feature>
<evidence type="ECO:0000256" key="1">
    <source>
        <dbReference type="SAM" id="MobiDB-lite"/>
    </source>
</evidence>
<dbReference type="KEGG" id="bcom:BAUCODRAFT_38961"/>
<feature type="compositionally biased region" description="Polar residues" evidence="1">
    <location>
        <begin position="864"/>
        <end position="894"/>
    </location>
</feature>
<dbReference type="Proteomes" id="UP000011761">
    <property type="component" value="Unassembled WGS sequence"/>
</dbReference>
<dbReference type="InterPro" id="IPR029045">
    <property type="entry name" value="ClpP/crotonase-like_dom_sf"/>
</dbReference>
<dbReference type="GeneID" id="19113676"/>
<dbReference type="OrthoDB" id="27214at2759"/>
<dbReference type="RefSeq" id="XP_007680923.1">
    <property type="nucleotide sequence ID" value="XM_007682733.1"/>
</dbReference>
<dbReference type="STRING" id="717646.M2M5C4"/>
<dbReference type="PANTHER" id="PTHR37049">
    <property type="entry name" value="PEPTIDASE S41 FAMILY PROTEIN"/>
    <property type="match status" value="1"/>
</dbReference>
<dbReference type="PANTHER" id="PTHR37049:SF5">
    <property type="entry name" value="TAIL SPECIFIC PROTEASE DOMAIN-CONTAINING PROTEIN"/>
    <property type="match status" value="1"/>
</dbReference>
<dbReference type="EMBL" id="KB445563">
    <property type="protein sequence ID" value="EMC91826.1"/>
    <property type="molecule type" value="Genomic_DNA"/>
</dbReference>
<evidence type="ECO:0000313" key="4">
    <source>
        <dbReference type="EMBL" id="EMC91826.1"/>
    </source>
</evidence>
<dbReference type="InterPro" id="IPR056186">
    <property type="entry name" value="PDZ_CPAF-rel"/>
</dbReference>
<evidence type="ECO:0000313" key="5">
    <source>
        <dbReference type="Proteomes" id="UP000011761"/>
    </source>
</evidence>
<proteinExistence type="predicted"/>
<gene>
    <name evidence="4" type="ORF">BAUCODRAFT_38961</name>
</gene>